<dbReference type="AlphaFoldDB" id="H1PVT6"/>
<keyword evidence="1" id="KW-0812">Transmembrane</keyword>
<dbReference type="PATRIC" id="fig|457404.5.peg.2622"/>
<dbReference type="Proteomes" id="UP000003233">
    <property type="component" value="Unassembled WGS sequence"/>
</dbReference>
<gene>
    <name evidence="2" type="ORF">HMPREF0402_02529</name>
</gene>
<keyword evidence="1" id="KW-1133">Transmembrane helix</keyword>
<feature type="transmembrane region" description="Helical" evidence="1">
    <location>
        <begin position="12"/>
        <end position="39"/>
    </location>
</feature>
<protein>
    <submittedName>
        <fullName evidence="2">Uncharacterized protein</fullName>
    </submittedName>
</protein>
<reference evidence="2 3" key="1">
    <citation type="submission" date="2012-07" db="EMBL/GenBank/DDBJ databases">
        <title>The Genome Sequence of Fusobacterium ulcerans 12_1B.</title>
        <authorList>
            <consortium name="The Broad Institute Genome Sequencing Platform"/>
            <person name="Earl A."/>
            <person name="Ward D."/>
            <person name="Feldgarden M."/>
            <person name="Gevers D."/>
            <person name="Strauss J."/>
            <person name="Ambrose C.E."/>
            <person name="Allen-Vercoe E."/>
            <person name="Walker B."/>
            <person name="Young S.K."/>
            <person name="Zeng Q."/>
            <person name="Gargeya S."/>
            <person name="Fitzgerald M."/>
            <person name="Haas B."/>
            <person name="Abouelleil A."/>
            <person name="Alvarado L."/>
            <person name="Arachchi H.M."/>
            <person name="Berlin A.M."/>
            <person name="Chapman S.B."/>
            <person name="Goldberg J."/>
            <person name="Griggs A."/>
            <person name="Gujja S."/>
            <person name="Hansen M."/>
            <person name="Howarth C."/>
            <person name="Imamovic A."/>
            <person name="Larimer J."/>
            <person name="McCowen C."/>
            <person name="Montmayeur A."/>
            <person name="Murphy C."/>
            <person name="Neiman D."/>
            <person name="Pearson M."/>
            <person name="Priest M."/>
            <person name="Roberts A."/>
            <person name="Saif S."/>
            <person name="Shea T."/>
            <person name="Sisk P."/>
            <person name="Sykes S."/>
            <person name="Wortman J."/>
            <person name="Nusbaum C."/>
            <person name="Birren B."/>
        </authorList>
    </citation>
    <scope>NUCLEOTIDE SEQUENCE [LARGE SCALE GENOMIC DNA]</scope>
    <source>
        <strain evidence="2 3">12_1B</strain>
    </source>
</reference>
<dbReference type="RefSeq" id="WP_008698268.1">
    <property type="nucleotide sequence ID" value="NZ_KE161009.1"/>
</dbReference>
<keyword evidence="1" id="KW-0472">Membrane</keyword>
<evidence type="ECO:0000313" key="3">
    <source>
        <dbReference type="Proteomes" id="UP000003233"/>
    </source>
</evidence>
<dbReference type="EMBL" id="AGWJ02000023">
    <property type="protein sequence ID" value="EHO79790.1"/>
    <property type="molecule type" value="Genomic_DNA"/>
</dbReference>
<feature type="transmembrane region" description="Helical" evidence="1">
    <location>
        <begin position="45"/>
        <end position="66"/>
    </location>
</feature>
<organism evidence="2 3">
    <name type="scientific">Fusobacterium ulcerans 12-1B</name>
    <dbReference type="NCBI Taxonomy" id="457404"/>
    <lineage>
        <taxon>Bacteria</taxon>
        <taxon>Fusobacteriati</taxon>
        <taxon>Fusobacteriota</taxon>
        <taxon>Fusobacteriia</taxon>
        <taxon>Fusobacteriales</taxon>
        <taxon>Fusobacteriaceae</taxon>
        <taxon>Fusobacterium</taxon>
    </lineage>
</organism>
<dbReference type="HOGENOM" id="CLU_2232663_0_0_0"/>
<name>H1PVT6_9FUSO</name>
<accession>H1PVT6</accession>
<evidence type="ECO:0000313" key="2">
    <source>
        <dbReference type="EMBL" id="EHO79790.1"/>
    </source>
</evidence>
<evidence type="ECO:0000256" key="1">
    <source>
        <dbReference type="SAM" id="Phobius"/>
    </source>
</evidence>
<proteinExistence type="predicted"/>
<comment type="caution">
    <text evidence="2">The sequence shown here is derived from an EMBL/GenBank/DDBJ whole genome shotgun (WGS) entry which is preliminary data.</text>
</comment>
<keyword evidence="3" id="KW-1185">Reference proteome</keyword>
<sequence length="105" mass="11614">MKFKVKVDLSMMDVFGNALAMSLGFGIVGVIIASIIGAVSNSDELVYLFLMLYLIIILAVIFSSVLKTTLNNTVIGSSNEETKTEKLLKEVLEELRELKNNQNKE</sequence>
<dbReference type="BioCyc" id="FSP457404-HMP:GTSQ-2555-MONOMER"/>